<evidence type="ECO:0000313" key="1">
    <source>
        <dbReference type="EMBL" id="GAK30238.1"/>
    </source>
</evidence>
<dbReference type="Gene3D" id="3.90.1150.30">
    <property type="match status" value="1"/>
</dbReference>
<dbReference type="InterPro" id="IPR038056">
    <property type="entry name" value="YjbR-like_sf"/>
</dbReference>
<organism evidence="1 2">
    <name type="scientific">Weissella oryzae (strain DSM 25784 / JCM 18191 / LMG 30913 / SG25)</name>
    <dbReference type="NCBI Taxonomy" id="1329250"/>
    <lineage>
        <taxon>Bacteria</taxon>
        <taxon>Bacillati</taxon>
        <taxon>Bacillota</taxon>
        <taxon>Bacilli</taxon>
        <taxon>Lactobacillales</taxon>
        <taxon>Lactobacillaceae</taxon>
        <taxon>Weissella</taxon>
    </lineage>
</organism>
<dbReference type="PANTHER" id="PTHR35145:SF1">
    <property type="entry name" value="CYTOPLASMIC PROTEIN"/>
    <property type="match status" value="1"/>
</dbReference>
<keyword evidence="2" id="KW-1185">Reference proteome</keyword>
<dbReference type="Proteomes" id="UP000030643">
    <property type="component" value="Unassembled WGS sequence"/>
</dbReference>
<evidence type="ECO:0008006" key="3">
    <source>
        <dbReference type="Google" id="ProtNLM"/>
    </source>
</evidence>
<dbReference type="SUPFAM" id="SSF142906">
    <property type="entry name" value="YjbR-like"/>
    <property type="match status" value="1"/>
</dbReference>
<proteinExistence type="predicted"/>
<dbReference type="RefSeq" id="WP_027698360.1">
    <property type="nucleotide sequence ID" value="NZ_DF820485.1"/>
</dbReference>
<evidence type="ECO:0000313" key="2">
    <source>
        <dbReference type="Proteomes" id="UP000030643"/>
    </source>
</evidence>
<accession>A0A069CSM3</accession>
<dbReference type="InterPro" id="IPR007351">
    <property type="entry name" value="YjbR"/>
</dbReference>
<name>A0A069CSM3_WEIOS</name>
<dbReference type="Pfam" id="PF04237">
    <property type="entry name" value="YjbR"/>
    <property type="match status" value="1"/>
</dbReference>
<dbReference type="eggNOG" id="COG2315">
    <property type="taxonomic scope" value="Bacteria"/>
</dbReference>
<dbReference type="EMBL" id="DF820485">
    <property type="protein sequence ID" value="GAK30238.1"/>
    <property type="molecule type" value="Genomic_DNA"/>
</dbReference>
<dbReference type="PANTHER" id="PTHR35145">
    <property type="entry name" value="CYTOPLASMIC PROTEIN-RELATED"/>
    <property type="match status" value="1"/>
</dbReference>
<protein>
    <recommendedName>
        <fullName evidence="3">MmcQ/YjbR family DNA-binding protein</fullName>
    </recommendedName>
</protein>
<dbReference type="STRING" id="1329250.WOSG25_020330"/>
<dbReference type="AlphaFoldDB" id="A0A069CSM3"/>
<reference evidence="2" key="1">
    <citation type="journal article" date="2014" name="Genome Announc.">
        <title>Draft genome sequence of Weissella oryzae SG25T, isolated from fermented rice grains.</title>
        <authorList>
            <person name="Tanizawa Y."/>
            <person name="Fujisawa T."/>
            <person name="Mochizuki T."/>
            <person name="Kaminuma E."/>
            <person name="Suzuki Y."/>
            <person name="Nakamura Y."/>
            <person name="Tohno M."/>
        </authorList>
    </citation>
    <scope>NUCLEOTIDE SEQUENCE [LARGE SCALE GENOMIC DNA]</scope>
    <source>
        <strain evidence="2">DSM 25784 / JCM 18191 / LMG 30913 / SG25</strain>
    </source>
</reference>
<gene>
    <name evidence="1" type="ORF">WOSG25_020330</name>
</gene>
<sequence length="115" mass="13377">MSSDELMILVEDTIKAKLVYPFNAGNMHSKIIYHVYENERNDKMIAMVYEVKNKVYINLKLTPEHVDQVVEIAGVSRGFHMSKRHWVTIDINNTDVSQAELVKMLHESERLIANF</sequence>
<dbReference type="OrthoDB" id="9789813at2"/>
<dbReference type="InterPro" id="IPR058532">
    <property type="entry name" value="YjbR/MT2646/Rv2570-like"/>
</dbReference>